<dbReference type="InterPro" id="IPR032821">
    <property type="entry name" value="PKS_assoc"/>
</dbReference>
<dbReference type="InterPro" id="IPR020806">
    <property type="entry name" value="PKS_PP-bd"/>
</dbReference>
<dbReference type="InterPro" id="IPR009081">
    <property type="entry name" value="PP-bd_ACP"/>
</dbReference>
<dbReference type="PROSITE" id="PS00012">
    <property type="entry name" value="PHOSPHOPANTETHEINE"/>
    <property type="match status" value="1"/>
</dbReference>
<dbReference type="Gene3D" id="3.40.50.720">
    <property type="entry name" value="NAD(P)-binding Rossmann-like Domain"/>
    <property type="match status" value="1"/>
</dbReference>
<dbReference type="CDD" id="cd02440">
    <property type="entry name" value="AdoMet_MTases"/>
    <property type="match status" value="1"/>
</dbReference>
<keyword evidence="2" id="KW-0597">Phosphoprotein</keyword>
<name>A0A0U1M0V8_TALIS</name>
<reference evidence="12 13" key="1">
    <citation type="submission" date="2015-04" db="EMBL/GenBank/DDBJ databases">
        <authorList>
            <person name="Syromyatnikov M.Y."/>
            <person name="Popov V.N."/>
        </authorList>
    </citation>
    <scope>NUCLEOTIDE SEQUENCE [LARGE SCALE GENOMIC DNA]</scope>
    <source>
        <strain evidence="12">WF-38-12</strain>
    </source>
</reference>
<dbReference type="Pfam" id="PF21089">
    <property type="entry name" value="PKS_DH_N"/>
    <property type="match status" value="1"/>
</dbReference>
<dbReference type="Gene3D" id="3.30.70.3290">
    <property type="match status" value="1"/>
</dbReference>
<feature type="region of interest" description="N-terminal hotdog fold" evidence="8">
    <location>
        <begin position="996"/>
        <end position="1136"/>
    </location>
</feature>
<dbReference type="Pfam" id="PF00109">
    <property type="entry name" value="ketoacyl-synt"/>
    <property type="match status" value="1"/>
</dbReference>
<dbReference type="InterPro" id="IPR020841">
    <property type="entry name" value="PKS_Beta-ketoAc_synthase_dom"/>
</dbReference>
<keyword evidence="13" id="KW-1185">Reference proteome</keyword>
<dbReference type="InterPro" id="IPR016036">
    <property type="entry name" value="Malonyl_transacylase_ACP-bd"/>
</dbReference>
<dbReference type="SUPFAM" id="SSF47336">
    <property type="entry name" value="ACP-like"/>
    <property type="match status" value="1"/>
</dbReference>
<dbReference type="InterPro" id="IPR049551">
    <property type="entry name" value="PKS_DH_C"/>
</dbReference>
<dbReference type="PANTHER" id="PTHR43775:SF29">
    <property type="entry name" value="ASPERFURANONE POLYKETIDE SYNTHASE AFOG-RELATED"/>
    <property type="match status" value="1"/>
</dbReference>
<dbReference type="GO" id="GO:0004312">
    <property type="term" value="F:fatty acid synthase activity"/>
    <property type="evidence" value="ECO:0007669"/>
    <property type="project" value="TreeGrafter"/>
</dbReference>
<evidence type="ECO:0000256" key="3">
    <source>
        <dbReference type="ARBA" id="ARBA00022679"/>
    </source>
</evidence>
<dbReference type="InterPro" id="IPR050091">
    <property type="entry name" value="PKS_NRPS_Biosynth_Enz"/>
</dbReference>
<dbReference type="Proteomes" id="UP000054383">
    <property type="component" value="Unassembled WGS sequence"/>
</dbReference>
<dbReference type="CDD" id="cd00833">
    <property type="entry name" value="PKS"/>
    <property type="match status" value="1"/>
</dbReference>
<dbReference type="InterPro" id="IPR020807">
    <property type="entry name" value="PKS_DH"/>
</dbReference>
<dbReference type="Pfam" id="PF13602">
    <property type="entry name" value="ADH_zinc_N_2"/>
    <property type="match status" value="1"/>
</dbReference>
<protein>
    <submittedName>
        <fullName evidence="12">Putative polyketide synthase 17</fullName>
    </submittedName>
</protein>
<dbReference type="InterPro" id="IPR029063">
    <property type="entry name" value="SAM-dependent_MTases_sf"/>
</dbReference>
<dbReference type="Pfam" id="PF08659">
    <property type="entry name" value="KR"/>
    <property type="match status" value="1"/>
</dbReference>
<dbReference type="InterPro" id="IPR011032">
    <property type="entry name" value="GroES-like_sf"/>
</dbReference>
<dbReference type="FunFam" id="3.40.50.720:FF:000209">
    <property type="entry name" value="Polyketide synthase Pks12"/>
    <property type="match status" value="1"/>
</dbReference>
<dbReference type="SUPFAM" id="SSF53335">
    <property type="entry name" value="S-adenosyl-L-methionine-dependent methyltransferases"/>
    <property type="match status" value="1"/>
</dbReference>
<dbReference type="InterPro" id="IPR013968">
    <property type="entry name" value="PKS_KR"/>
</dbReference>
<dbReference type="GO" id="GO:0044550">
    <property type="term" value="P:secondary metabolite biosynthetic process"/>
    <property type="evidence" value="ECO:0007669"/>
    <property type="project" value="TreeGrafter"/>
</dbReference>
<dbReference type="Pfam" id="PF14765">
    <property type="entry name" value="PS-DH"/>
    <property type="match status" value="1"/>
</dbReference>
<feature type="domain" description="Carrier" evidence="9">
    <location>
        <begin position="2533"/>
        <end position="2614"/>
    </location>
</feature>
<dbReference type="GO" id="GO:0006633">
    <property type="term" value="P:fatty acid biosynthetic process"/>
    <property type="evidence" value="ECO:0007669"/>
    <property type="project" value="InterPro"/>
</dbReference>
<feature type="active site" description="Proton donor; for dehydratase activity" evidence="8">
    <location>
        <position position="1226"/>
    </location>
</feature>
<dbReference type="Gene3D" id="3.40.47.10">
    <property type="match status" value="1"/>
</dbReference>
<dbReference type="Pfam" id="PF16197">
    <property type="entry name" value="KAsynt_C_assoc"/>
    <property type="match status" value="1"/>
</dbReference>
<dbReference type="InterPro" id="IPR013217">
    <property type="entry name" value="Methyltransf_12"/>
</dbReference>
<dbReference type="Gene3D" id="3.10.129.110">
    <property type="entry name" value="Polyketide synthase dehydratase"/>
    <property type="match status" value="1"/>
</dbReference>
<keyword evidence="7" id="KW-0012">Acyltransferase</keyword>
<dbReference type="InterPro" id="IPR036736">
    <property type="entry name" value="ACP-like_sf"/>
</dbReference>
<dbReference type="InterPro" id="IPR014043">
    <property type="entry name" value="Acyl_transferase_dom"/>
</dbReference>
<dbReference type="GO" id="GO:0016491">
    <property type="term" value="F:oxidoreductase activity"/>
    <property type="evidence" value="ECO:0007669"/>
    <property type="project" value="UniProtKB-KW"/>
</dbReference>
<dbReference type="GO" id="GO:1901336">
    <property type="term" value="P:lactone biosynthetic process"/>
    <property type="evidence" value="ECO:0007669"/>
    <property type="project" value="UniProtKB-ARBA"/>
</dbReference>
<dbReference type="SUPFAM" id="SSF51735">
    <property type="entry name" value="NAD(P)-binding Rossmann-fold domains"/>
    <property type="match status" value="2"/>
</dbReference>
<dbReference type="InterPro" id="IPR014030">
    <property type="entry name" value="Ketoacyl_synth_N"/>
</dbReference>
<dbReference type="SUPFAM" id="SSF55048">
    <property type="entry name" value="Probable ACP-binding domain of malonyl-CoA ACP transacylase"/>
    <property type="match status" value="1"/>
</dbReference>
<dbReference type="SMART" id="SM00825">
    <property type="entry name" value="PKS_KS"/>
    <property type="match status" value="1"/>
</dbReference>
<dbReference type="InterPro" id="IPR049900">
    <property type="entry name" value="PKS_mFAS_DH"/>
</dbReference>
<evidence type="ECO:0000256" key="4">
    <source>
        <dbReference type="ARBA" id="ARBA00022857"/>
    </source>
</evidence>
<dbReference type="SMART" id="SM00822">
    <property type="entry name" value="PKS_KR"/>
    <property type="match status" value="1"/>
</dbReference>
<keyword evidence="3" id="KW-0808">Transferase</keyword>
<dbReference type="InterPro" id="IPR014031">
    <property type="entry name" value="Ketoacyl_synth_C"/>
</dbReference>
<keyword evidence="4" id="KW-0521">NADP</keyword>
<dbReference type="InterPro" id="IPR013154">
    <property type="entry name" value="ADH-like_N"/>
</dbReference>
<dbReference type="CDD" id="cd05195">
    <property type="entry name" value="enoyl_red"/>
    <property type="match status" value="1"/>
</dbReference>
<dbReference type="InterPro" id="IPR057326">
    <property type="entry name" value="KR_dom"/>
</dbReference>
<dbReference type="InterPro" id="IPR036291">
    <property type="entry name" value="NAD(P)-bd_dom_sf"/>
</dbReference>
<dbReference type="GO" id="GO:0031177">
    <property type="term" value="F:phosphopantetheine binding"/>
    <property type="evidence" value="ECO:0007669"/>
    <property type="project" value="InterPro"/>
</dbReference>
<gene>
    <name evidence="12" type="ORF">PISL3812_06203</name>
</gene>
<dbReference type="InterPro" id="IPR020843">
    <property type="entry name" value="ER"/>
</dbReference>
<organism evidence="12 13">
    <name type="scientific">Talaromyces islandicus</name>
    <name type="common">Penicillium islandicum</name>
    <dbReference type="NCBI Taxonomy" id="28573"/>
    <lineage>
        <taxon>Eukaryota</taxon>
        <taxon>Fungi</taxon>
        <taxon>Dikarya</taxon>
        <taxon>Ascomycota</taxon>
        <taxon>Pezizomycotina</taxon>
        <taxon>Eurotiomycetes</taxon>
        <taxon>Eurotiomycetidae</taxon>
        <taxon>Eurotiales</taxon>
        <taxon>Trichocomaceae</taxon>
        <taxon>Talaromyces</taxon>
        <taxon>Talaromyces sect. Islandici</taxon>
    </lineage>
</organism>
<evidence type="ECO:0000313" key="13">
    <source>
        <dbReference type="Proteomes" id="UP000054383"/>
    </source>
</evidence>
<evidence type="ECO:0000256" key="5">
    <source>
        <dbReference type="ARBA" id="ARBA00023002"/>
    </source>
</evidence>
<dbReference type="SMART" id="SM00827">
    <property type="entry name" value="PKS_AT"/>
    <property type="match status" value="1"/>
</dbReference>
<dbReference type="InterPro" id="IPR042104">
    <property type="entry name" value="PKS_dehydratase_sf"/>
</dbReference>
<dbReference type="SUPFAM" id="SSF50129">
    <property type="entry name" value="GroES-like"/>
    <property type="match status" value="1"/>
</dbReference>
<keyword evidence="6" id="KW-0511">Multifunctional enzyme</keyword>
<dbReference type="InterPro" id="IPR006162">
    <property type="entry name" value="Ppantetheine_attach_site"/>
</dbReference>
<dbReference type="InterPro" id="IPR016039">
    <property type="entry name" value="Thiolase-like"/>
</dbReference>
<dbReference type="PROSITE" id="PS52019">
    <property type="entry name" value="PKS_MFAS_DH"/>
    <property type="match status" value="1"/>
</dbReference>
<evidence type="ECO:0000259" key="11">
    <source>
        <dbReference type="PROSITE" id="PS52019"/>
    </source>
</evidence>
<dbReference type="PROSITE" id="PS52004">
    <property type="entry name" value="KS3_2"/>
    <property type="match status" value="1"/>
</dbReference>
<dbReference type="InterPro" id="IPR016035">
    <property type="entry name" value="Acyl_Trfase/lysoPLipase"/>
</dbReference>
<evidence type="ECO:0000313" key="12">
    <source>
        <dbReference type="EMBL" id="CRG89167.1"/>
    </source>
</evidence>
<dbReference type="SMART" id="SM00826">
    <property type="entry name" value="PKS_DH"/>
    <property type="match status" value="1"/>
</dbReference>
<dbReference type="SUPFAM" id="SSF53901">
    <property type="entry name" value="Thiolase-like"/>
    <property type="match status" value="1"/>
</dbReference>
<evidence type="ECO:0000256" key="1">
    <source>
        <dbReference type="ARBA" id="ARBA00022450"/>
    </source>
</evidence>
<sequence>MPFLKSNSSDVPRSDLHDVLGKDESMPIAIVGIACRLPGEATCTDKLWELLAKKEAAWSKMPEDRMNMDAFYHPDGERGGNINAIGGHFLKQDVGAFDTSFFSIPPTEAKSIDPQQRLLMETVYEAMENGGFDMESFAGSDTSCYVGSFSHDYYEMIDRDVETAPIYSVTGNGTAILSNRISYIYDLKGPSLTLDTACSSSLVALHLACQSLRTGESHRAIVGATNVILNPDIMAAMSNVHFFSPDSRCWTFDERANGYSRGEGIATLILKPLADALQDNDTIRAVIRGTGCNQDGKTSGIMLPSSDAQASLIRDTYRQAGLDFSQTGFFEAHGTGTPAGDPLETSAIGSVFAHDRPVDEEGQPIPLYIGSIKTNVGHTEGASGLAGVIKSVLQLEHGAIAPNTNFERPNPQIDFDGWNIKVPTEVIPWPLEGQRRISVNSFGFGGTNGHVILDDAYNYLASRGLKGAHRTSPTPALGYTTMIPNSNTVKSISAADNTDQASSDATVYRRKRVFLWSTHEEGIGGKSSAAYAEHLAQRKEDDEETFLDNLSYTLCNRRSMLPWKSFLVADSLTDLVAKVAATRQTPVRPLPHALRTGFVFTGQGAQWFAMGRDLSKVYPTFQQRLKHADVFIKNLGADWSLLEELGKDEEESRINECLVSQTACTALQVALVGLLASWNIFPQKVIGHSSGEIAAAYAAGILPFESAMKAAYYRGLHSSQVQIKLPSADGAMMAVGITEERAKEKILALDQTLGKAFVACVNSPTNITVSGDRPALEAISKDLQEENAFVRFLKVSTAYHSHHMEAVAGDYEESLKGMEVNAISKDVEMVSTVTGDIVKPTDVLGPSYWCKNMVGCVRFNDGLQVLCAPRATTKRARRGAGAKAGIDVLLEVGPHAALAGPIKQCLGVPALEKSGIVYKSVLSRGHDACQTTLEAATFLFAKGRNVDLYKANFPESVDVLPQVIVDLPTYFWNHSKHHWFEGRLSLEHRFRRHARTDFLGYPVNDWNPMEPRWRNILQLREQPWLKGHVVQGSYVFPGAGYVSMAIEAMQHLTRMPEYTTPKGTLVGFKLKDIKINRALIIPSTDDGIETSFSMRHYKESSSSFSNFWYEFRLFSWTSEGWNEHGHGLISPVYEPEIESAANNFPYAPRLRELLKADEFAGSISADTVYETVGRIGLNYEDPFRGLIGDIKTNSGEAKGRVTVPDVKKLMPYEYEVPYLIHPATMDTFIHLLFPALMHDNPNPSSPYIPVTFDEIFVRDDINQTPGHNFDVVAAASFTGFREATAQFILTDATTGEPMVAFNDVKCSGLEVGGRQGDEEEGSTAKKLTFHATWHPDPNLLPQAVGDSMMAPFMPKVSDPDRIANLEAISYYYYYQVLQKVGESQVVTMKPHLQKYYRFMQHQRDLVAAHKNAHQTPEWEQFDNPEVCAKMEALASQLETTGNDAKLIVRVGRKLDKIMTGDIDPLALMLEDELLYRYYEGVMSFDILYQYTSMLSNKNPNMKCVEIGGGTGGATGPILNAMGGNNGRYPRFKSYTFTDISSGFFAEAEEKFKDWDGLIDYRRLNIEEDPVEQGFTEGEYDLVVAASVLHATTNIDRTLSHTRKLLKPGGRLVLVEISNILNQAFILFGCLPGWWMSEESYRQWGPTMDQPMWENALKRNGFSSLSLAAPDHVNPQEELGRLFSCIAVDQSPSIAPEIHSITLVTDGENDPSPVENAIQQQLGEIGLPVNKVPLSKLSRKSLANTFVLSIAEIERSVTKDMKLEEFDGIKHIIKNSEGLLWVTEGGLSIQNTTRPDSAIFHGLARSLRSEYENFPLVTADFAVVDRQAPDVTVGHLANLVRQTLHDPKKQDPEYWHDGICWHINRCVESTEINADIQGRISNNGSKSEKIEAQKFYQPERALKLKIKNPGLLDTLMFEDDLSVAEPLGADEVEVEVKASGINFRDIMISSGQMSDTSLGLECGGIVSCIGSNVTHLKVGQRVAAWTDGNFSHYARTHAGLAQAIPDDMSFATAASLPIVYTTVIYGLQHVARLRKGESILIHAAAGGVGQAAIILAQLIGADIFVTVGTQTKRELVKKEFGIPDERIFSSRDLRFAQQIKVATGGRGVNVVLNSLAGDALSATWESIAMFGRFIEMGKKDLVDNRRLEMSTFLRNVTFASIDLMTVFRHDPSLAGQLLEETLQLIHAKSIRPIPSLTTFSFSQVEEAFRYMQQGKHVGKVVLVPEENDTVKAPVRSSSQYTFPHDGSYLITGFGGLGRSMARWMASRGAKNLIFASRSGAVRPEVQELVVELQESGVRIEILKVDITDGAALRSGLAGLLQSRNLPPLRGVIQAAMVLEDQIFENMPLESFNNGIRPKVHGSWNLHEATLDKPLDFFIILASAIGVIGNSGQANYSAGNAFEDALCQWRRARGLPAIAIDLGMMLDVGAVAEDNLGLAQRNLERKGFVGIREQEFLTILEIAVQDETHKSTHNDIRFGQMITGIEPRPATEGAEDPTWRSLPVFSHLPKLSAENNNTSNSTAAQSTASLLKAAVTLNDAVAIILDATMTKLSRSLMIDLAEMDPLRPTSAYGVDSLIAVEVRNWFMKEVKADIAVFEILQANSIQGLVYVVAEKSALIASSVKENE</sequence>
<proteinExistence type="predicted"/>
<dbReference type="Pfam" id="PF23297">
    <property type="entry name" value="ACP_SdgA_C"/>
    <property type="match status" value="1"/>
</dbReference>
<dbReference type="SUPFAM" id="SSF52151">
    <property type="entry name" value="FabD/lysophospholipase-like"/>
    <property type="match status" value="1"/>
</dbReference>
<dbReference type="OrthoDB" id="329835at2759"/>
<dbReference type="GO" id="GO:0004315">
    <property type="term" value="F:3-oxoacyl-[acyl-carrier-protein] synthase activity"/>
    <property type="evidence" value="ECO:0007669"/>
    <property type="project" value="InterPro"/>
</dbReference>
<accession>A0A0U1M0V8</accession>
<evidence type="ECO:0000256" key="7">
    <source>
        <dbReference type="ARBA" id="ARBA00023315"/>
    </source>
</evidence>
<evidence type="ECO:0000256" key="8">
    <source>
        <dbReference type="PROSITE-ProRule" id="PRU01363"/>
    </source>
</evidence>
<dbReference type="PROSITE" id="PS00606">
    <property type="entry name" value="KS3_1"/>
    <property type="match status" value="1"/>
</dbReference>
<keyword evidence="1" id="KW-0596">Phosphopantetheine</keyword>
<feature type="active site" description="Proton acceptor; for dehydratase activity" evidence="8">
    <location>
        <position position="1028"/>
    </location>
</feature>
<evidence type="ECO:0000256" key="6">
    <source>
        <dbReference type="ARBA" id="ARBA00023268"/>
    </source>
</evidence>
<dbReference type="EMBL" id="CVMT01000005">
    <property type="protein sequence ID" value="CRG89167.1"/>
    <property type="molecule type" value="Genomic_DNA"/>
</dbReference>
<evidence type="ECO:0000259" key="9">
    <source>
        <dbReference type="PROSITE" id="PS50075"/>
    </source>
</evidence>
<dbReference type="SMART" id="SM00823">
    <property type="entry name" value="PKS_PP"/>
    <property type="match status" value="1"/>
</dbReference>
<dbReference type="Pfam" id="PF08242">
    <property type="entry name" value="Methyltransf_12"/>
    <property type="match status" value="1"/>
</dbReference>
<dbReference type="InterPro" id="IPR049552">
    <property type="entry name" value="PKS_DH_N"/>
</dbReference>
<dbReference type="PROSITE" id="PS50075">
    <property type="entry name" value="CARRIER"/>
    <property type="match status" value="1"/>
</dbReference>
<dbReference type="InterPro" id="IPR018201">
    <property type="entry name" value="Ketoacyl_synth_AS"/>
</dbReference>
<dbReference type="Gene3D" id="3.40.50.150">
    <property type="entry name" value="Vaccinia Virus protein VP39"/>
    <property type="match status" value="1"/>
</dbReference>
<dbReference type="InterPro" id="IPR001227">
    <property type="entry name" value="Ac_transferase_dom_sf"/>
</dbReference>
<keyword evidence="5" id="KW-0560">Oxidoreductase</keyword>
<dbReference type="SMART" id="SM00829">
    <property type="entry name" value="PKS_ER"/>
    <property type="match status" value="1"/>
</dbReference>
<evidence type="ECO:0000259" key="10">
    <source>
        <dbReference type="PROSITE" id="PS52004"/>
    </source>
</evidence>
<dbReference type="Pfam" id="PF02801">
    <property type="entry name" value="Ketoacyl-synt_C"/>
    <property type="match status" value="1"/>
</dbReference>
<dbReference type="Pfam" id="PF08240">
    <property type="entry name" value="ADH_N"/>
    <property type="match status" value="1"/>
</dbReference>
<dbReference type="Gene3D" id="3.40.366.10">
    <property type="entry name" value="Malonyl-Coenzyme A Acyl Carrier Protein, domain 2"/>
    <property type="match status" value="1"/>
</dbReference>
<dbReference type="Gene3D" id="3.90.180.10">
    <property type="entry name" value="Medium-chain alcohol dehydrogenases, catalytic domain"/>
    <property type="match status" value="1"/>
</dbReference>
<evidence type="ECO:0000256" key="2">
    <source>
        <dbReference type="ARBA" id="ARBA00022553"/>
    </source>
</evidence>
<feature type="domain" description="Ketosynthase family 3 (KS3)" evidence="10">
    <location>
        <begin position="25"/>
        <end position="455"/>
    </location>
</feature>
<dbReference type="PANTHER" id="PTHR43775">
    <property type="entry name" value="FATTY ACID SYNTHASE"/>
    <property type="match status" value="1"/>
</dbReference>
<dbReference type="Pfam" id="PF00698">
    <property type="entry name" value="Acyl_transf_1"/>
    <property type="match status" value="1"/>
</dbReference>
<dbReference type="STRING" id="28573.A0A0U1M0V8"/>
<feature type="domain" description="PKS/mFAS DH" evidence="11">
    <location>
        <begin position="996"/>
        <end position="1315"/>
    </location>
</feature>
<feature type="region of interest" description="C-terminal hotdog fold" evidence="8">
    <location>
        <begin position="1159"/>
        <end position="1315"/>
    </location>
</feature>
<dbReference type="PROSITE" id="PS51257">
    <property type="entry name" value="PROKAR_LIPOPROTEIN"/>
    <property type="match status" value="1"/>
</dbReference>